<dbReference type="EMBL" id="NVUL01000066">
    <property type="protein sequence ID" value="PCI75858.1"/>
    <property type="molecule type" value="Genomic_DNA"/>
</dbReference>
<comment type="caution">
    <text evidence="1">The sequence shown here is derived from an EMBL/GenBank/DDBJ whole genome shotgun (WGS) entry which is preliminary data.</text>
</comment>
<sequence>MDLDHRISRGCSYSPLRTAAVTAKERLYSSAELDSAESADFEIRPAETAKAIAPASHKKPLIVELSLPLVNAKMESINQMNATIQQSDLEYLAKPVP</sequence>
<accession>A0A2A4WZN2</accession>
<dbReference type="Proteomes" id="UP000218767">
    <property type="component" value="Unassembled WGS sequence"/>
</dbReference>
<dbReference type="AlphaFoldDB" id="A0A2A4WZN2"/>
<name>A0A2A4WZN2_9GAMM</name>
<evidence type="ECO:0000313" key="2">
    <source>
        <dbReference type="Proteomes" id="UP000218767"/>
    </source>
</evidence>
<gene>
    <name evidence="1" type="ORF">COB20_11980</name>
</gene>
<organism evidence="1 2">
    <name type="scientific">SAR86 cluster bacterium</name>
    <dbReference type="NCBI Taxonomy" id="2030880"/>
    <lineage>
        <taxon>Bacteria</taxon>
        <taxon>Pseudomonadati</taxon>
        <taxon>Pseudomonadota</taxon>
        <taxon>Gammaproteobacteria</taxon>
        <taxon>SAR86 cluster</taxon>
    </lineage>
</organism>
<reference evidence="2" key="1">
    <citation type="submission" date="2017-08" db="EMBL/GenBank/DDBJ databases">
        <title>A dynamic microbial community with high functional redundancy inhabits the cold, oxic subseafloor aquifer.</title>
        <authorList>
            <person name="Tully B.J."/>
            <person name="Wheat C.G."/>
            <person name="Glazer B.T."/>
            <person name="Huber J.A."/>
        </authorList>
    </citation>
    <scope>NUCLEOTIDE SEQUENCE [LARGE SCALE GENOMIC DNA]</scope>
</reference>
<proteinExistence type="predicted"/>
<protein>
    <submittedName>
        <fullName evidence="1">Uncharacterized protein</fullName>
    </submittedName>
</protein>
<evidence type="ECO:0000313" key="1">
    <source>
        <dbReference type="EMBL" id="PCI75858.1"/>
    </source>
</evidence>